<dbReference type="SUPFAM" id="SSF52540">
    <property type="entry name" value="P-loop containing nucleoside triphosphate hydrolases"/>
    <property type="match status" value="1"/>
</dbReference>
<evidence type="ECO:0000256" key="2">
    <source>
        <dbReference type="SAM" id="MobiDB-lite"/>
    </source>
</evidence>
<dbReference type="SUPFAM" id="SSF51366">
    <property type="entry name" value="Ribulose-phoshate binding barrel"/>
    <property type="match status" value="1"/>
</dbReference>
<dbReference type="SMART" id="SM00934">
    <property type="entry name" value="OMPdecase"/>
    <property type="match status" value="1"/>
</dbReference>
<dbReference type="SUPFAM" id="SSF48371">
    <property type="entry name" value="ARM repeat"/>
    <property type="match status" value="1"/>
</dbReference>
<dbReference type="CDD" id="cd00093">
    <property type="entry name" value="HTH_XRE"/>
    <property type="match status" value="1"/>
</dbReference>
<evidence type="ECO:0000313" key="4">
    <source>
        <dbReference type="EMBL" id="GAA2522579.1"/>
    </source>
</evidence>
<keyword evidence="1" id="KW-0456">Lyase</keyword>
<sequence>MTAVVKWSGLEARLLRQARRMSVREFASHLGVNDAAVSNWERRGVQARLRYQTQQILDVDLSRAAKEIQARFGAALEAASQPAAKAGSSDTGGTEDGDLGERSSSRSHQLLEIMTSAEPAAHYLSPKLAETHLEEFMRSRARVLLLQGPAGVGKSALARHTVRYLTGADVQLHAADGWYARQVALAAEILRYASCGAGPDPLLTLEASCRNLHRPLLVVIDAIADHTELHHIAGEIDRILRQVLTHQLRFLLLVRTPPEVDLSAHPVLMASSYTTADGAVAQPALDRWSVAEAAAAWQAHHVEGMPTFRELPHHVQQLARLPLYSRLMTTLGATGQAQPVNPATLIGACVDAVLRNEGVDPPAAIDDMIALAARQLPDLQPSAGSKNRRQDTTAQIAAWPPLTRQDNDGELIFSHDVMREYFLAFGLVRHLATDNRPATVTSALNHLAEQATTSATARNVLTLVTHLLDATDRGLLTNAIGAATISATTTLPLILDASDDRSTGFVTPDVLRRIAQRCALEAGTLDLAKAVIAHNGVVPALGAEFQRWLLAILRSHHTRIWADLITLVEHHLDAADIDALAAAADLDDPDQASFFARFYYLFTAEQTSDLLTSITEHSDWRVRAALVDGLQDPRAPRTDLHRDLTERLVRDLDYKVRAAVTAVVPTTGDVTMIRQLLSDENWHVRNCLLHAILDTTAPLPAGHVLELVADVLDSDSSWTQAPSHVAATAHRLALLHGWQTTVLPDGPARTALFRLLRESRTGAVQLPRPTGDRIVQLVAESTDPILRREAAAIHDASDAAGPLGAELGSRSQEYRRFRGQRLIQLALDTPDLERAVALTRAAAQAGLDLVEVGDPLIKSAGAAAIAAIKQASGDAIVVAEMMSADWGRDQVVIAAEAGADVVLLIGPASTASVSAAVAAGHRLGLPVVLDVPSHARHPWIRDMERAGVDGLTITTNIDLGVAGRDPMTAATTLRRWTRLPVSVSGGFSPTDHNILRSPEWDILIVGRSIADAVDPLTAASRFAAHVNAYRPESL</sequence>
<evidence type="ECO:0000259" key="3">
    <source>
        <dbReference type="SMART" id="SM00934"/>
    </source>
</evidence>
<dbReference type="Gene3D" id="1.10.260.40">
    <property type="entry name" value="lambda repressor-like DNA-binding domains"/>
    <property type="match status" value="1"/>
</dbReference>
<dbReference type="RefSeq" id="WP_344171718.1">
    <property type="nucleotide sequence ID" value="NZ_BAAARY010000008.1"/>
</dbReference>
<dbReference type="InterPro" id="IPR001387">
    <property type="entry name" value="Cro/C1-type_HTH"/>
</dbReference>
<evidence type="ECO:0000313" key="5">
    <source>
        <dbReference type="Proteomes" id="UP001499978"/>
    </source>
</evidence>
<keyword evidence="5" id="KW-1185">Reference proteome</keyword>
<dbReference type="Pfam" id="PF00215">
    <property type="entry name" value="OMPdecase"/>
    <property type="match status" value="1"/>
</dbReference>
<reference evidence="4 5" key="1">
    <citation type="journal article" date="2019" name="Int. J. Syst. Evol. Microbiol.">
        <title>The Global Catalogue of Microorganisms (GCM) 10K type strain sequencing project: providing services to taxonomists for standard genome sequencing and annotation.</title>
        <authorList>
            <consortium name="The Broad Institute Genomics Platform"/>
            <consortium name="The Broad Institute Genome Sequencing Center for Infectious Disease"/>
            <person name="Wu L."/>
            <person name="Ma J."/>
        </authorList>
    </citation>
    <scope>NUCLEOTIDE SEQUENCE [LARGE SCALE GENOMIC DNA]</scope>
    <source>
        <strain evidence="4 5">JCM 3367</strain>
    </source>
</reference>
<dbReference type="InterPro" id="IPR010982">
    <property type="entry name" value="Lambda_DNA-bd_dom_sf"/>
</dbReference>
<dbReference type="PANTHER" id="PTHR35039">
    <property type="entry name" value="3-KETO-L-GULONATE-6-PHOSPHATE DECARBOXYLASE SGBH-RELATED"/>
    <property type="match status" value="1"/>
</dbReference>
<dbReference type="Gene3D" id="3.20.20.70">
    <property type="entry name" value="Aldolase class I"/>
    <property type="match status" value="1"/>
</dbReference>
<dbReference type="PANTHER" id="PTHR35039:SF3">
    <property type="entry name" value="3-KETO-L-GULONATE-6-PHOSPHATE DECARBOXYLASE SGBH-RELATED"/>
    <property type="match status" value="1"/>
</dbReference>
<protein>
    <recommendedName>
        <fullName evidence="3">Orotidine 5'-phosphate decarboxylase domain-containing protein</fullName>
    </recommendedName>
</protein>
<dbReference type="InterPro" id="IPR027417">
    <property type="entry name" value="P-loop_NTPase"/>
</dbReference>
<dbReference type="Proteomes" id="UP001499978">
    <property type="component" value="Unassembled WGS sequence"/>
</dbReference>
<dbReference type="InterPro" id="IPR011060">
    <property type="entry name" value="RibuloseP-bd_barrel"/>
</dbReference>
<organism evidence="4 5">
    <name type="scientific">Pilimelia columellifera subsp. columellifera</name>
    <dbReference type="NCBI Taxonomy" id="706583"/>
    <lineage>
        <taxon>Bacteria</taxon>
        <taxon>Bacillati</taxon>
        <taxon>Actinomycetota</taxon>
        <taxon>Actinomycetes</taxon>
        <taxon>Micromonosporales</taxon>
        <taxon>Micromonosporaceae</taxon>
        <taxon>Pilimelia</taxon>
    </lineage>
</organism>
<proteinExistence type="predicted"/>
<dbReference type="InterPro" id="IPR016024">
    <property type="entry name" value="ARM-type_fold"/>
</dbReference>
<comment type="caution">
    <text evidence="4">The sequence shown here is derived from an EMBL/GenBank/DDBJ whole genome shotgun (WGS) entry which is preliminary data.</text>
</comment>
<accession>A0ABN3NHM8</accession>
<feature type="region of interest" description="Disordered" evidence="2">
    <location>
        <begin position="79"/>
        <end position="105"/>
    </location>
</feature>
<gene>
    <name evidence="4" type="ORF">GCM10010201_20850</name>
</gene>
<feature type="domain" description="Orotidine 5'-phosphate decarboxylase" evidence="3">
    <location>
        <begin position="822"/>
        <end position="1022"/>
    </location>
</feature>
<name>A0ABN3NHM8_9ACTN</name>
<dbReference type="InterPro" id="IPR013785">
    <property type="entry name" value="Aldolase_TIM"/>
</dbReference>
<dbReference type="EMBL" id="BAAARY010000008">
    <property type="protein sequence ID" value="GAA2522579.1"/>
    <property type="molecule type" value="Genomic_DNA"/>
</dbReference>
<dbReference type="InterPro" id="IPR001754">
    <property type="entry name" value="OMPdeCOase_dom"/>
</dbReference>
<evidence type="ECO:0000256" key="1">
    <source>
        <dbReference type="ARBA" id="ARBA00023239"/>
    </source>
</evidence>